<dbReference type="OrthoDB" id="9806903at2"/>
<evidence type="ECO:0000259" key="4">
    <source>
        <dbReference type="SMART" id="SM00382"/>
    </source>
</evidence>
<feature type="domain" description="AAA+ ATPase" evidence="4">
    <location>
        <begin position="545"/>
        <end position="683"/>
    </location>
</feature>
<dbReference type="PRINTS" id="PR00819">
    <property type="entry name" value="CBXCFQXSUPER"/>
</dbReference>
<dbReference type="InterPro" id="IPR003959">
    <property type="entry name" value="ATPase_AAA_core"/>
</dbReference>
<dbReference type="InterPro" id="IPR041627">
    <property type="entry name" value="AAA_lid_6"/>
</dbReference>
<dbReference type="GO" id="GO:0005524">
    <property type="term" value="F:ATP binding"/>
    <property type="evidence" value="ECO:0007669"/>
    <property type="project" value="UniProtKB-KW"/>
</dbReference>
<dbReference type="AlphaFoldDB" id="A0A2T4U7V6"/>
<dbReference type="InterPro" id="IPR003593">
    <property type="entry name" value="AAA+_ATPase"/>
</dbReference>
<dbReference type="InterPro" id="IPR050773">
    <property type="entry name" value="CbxX/CfxQ_RuBisCO_ESX"/>
</dbReference>
<dbReference type="SMART" id="SM00382">
    <property type="entry name" value="AAA"/>
    <property type="match status" value="2"/>
</dbReference>
<evidence type="ECO:0000256" key="2">
    <source>
        <dbReference type="ARBA" id="ARBA00022741"/>
    </source>
</evidence>
<sequence>MVGKNAELNPEMKIQEVKKMPYSELNEAEITRVLHNLPAEDTSRPDWEAAAAAARFERKGFQDKRVEEYMISALSSNNPSEYVCETIIHIAYEILKQPWFEDGFPKIRETDHSHGKKKKLEHLRQLLAVEKERTSGYTLLKEKRETVCQGAGGSKKNQAVTHWLNLLPEIERMIQEAETAASDYRNTISGIYSSKEKKHNLDEVLKNLMEVSEDWDAAVQEELSTESRALEELSRMTGMKQVKKSVHAFYHFLQYEKERETRGYENSSEQSLNMIITGNPGTGKTTIAKLLAEIYFEMGVLPKEKVVEADRSRLVGAYVGQTEEKTTAVIEEALGGVLFIDEAYTLHRSGGEGSDYGQTVIDTLISAMTSGKYAGGFAVILAGYPVEMREFLNSNPGLRSRFPSSNFIDLPDYTMQELIEIGVKTALDQDFTLAPDVYPVLKARLEKEQVDESFGNARTVKQLIQEAVFRQGAEAAQTKDFSESQMTLLSGKYFEETETETDTDPFLELEELIGLDNVKREVKQLASFVEVQQERKKAGYRGVPVQLHAVFTGPPGTGKTTVARIYSKILKQLGLLKRGHVITAGRSDLVAGYTGQTALKTKKLIRQALGGVLFIDEAYSLLRGGDQDFGREAVDTLVEEMTKHNENLVIILAGYESPMDELLKSNPGIASRFKKEIHFPPYQSEELMKILLFYAGKYGYTLGAGVYEELLRKIKEKQVDGNARTVKDMIENAVQVQAYNYIYGSKNRALNELHKDDFYLLQEE</sequence>
<dbReference type="Pfam" id="PF17866">
    <property type="entry name" value="AAA_lid_6"/>
    <property type="match status" value="1"/>
</dbReference>
<evidence type="ECO:0000313" key="5">
    <source>
        <dbReference type="EMBL" id="PTL39488.1"/>
    </source>
</evidence>
<dbReference type="PANTHER" id="PTHR43392">
    <property type="entry name" value="AAA-TYPE ATPASE FAMILY PROTEIN / ANKYRIN REPEAT FAMILY PROTEIN"/>
    <property type="match status" value="1"/>
</dbReference>
<dbReference type="FunFam" id="3.40.50.300:FF:000216">
    <property type="entry name" value="Type VII secretion ATPase EccA"/>
    <property type="match status" value="2"/>
</dbReference>
<dbReference type="Pfam" id="PF00004">
    <property type="entry name" value="AAA"/>
    <property type="match status" value="2"/>
</dbReference>
<dbReference type="SUPFAM" id="SSF52540">
    <property type="entry name" value="P-loop containing nucleoside triphosphate hydrolases"/>
    <property type="match status" value="2"/>
</dbReference>
<gene>
    <name evidence="5" type="ORF">C6Y45_05445</name>
</gene>
<evidence type="ECO:0000256" key="1">
    <source>
        <dbReference type="ARBA" id="ARBA00010378"/>
    </source>
</evidence>
<name>A0A2T4U7V6_9BACI</name>
<keyword evidence="3" id="KW-0067">ATP-binding</keyword>
<dbReference type="InterPro" id="IPR000641">
    <property type="entry name" value="CbxX/CfxQ"/>
</dbReference>
<dbReference type="Gene3D" id="3.40.50.300">
    <property type="entry name" value="P-loop containing nucleotide triphosphate hydrolases"/>
    <property type="match status" value="2"/>
</dbReference>
<evidence type="ECO:0000313" key="6">
    <source>
        <dbReference type="Proteomes" id="UP000240509"/>
    </source>
</evidence>
<dbReference type="Gene3D" id="1.10.8.60">
    <property type="match status" value="2"/>
</dbReference>
<dbReference type="CDD" id="cd00009">
    <property type="entry name" value="AAA"/>
    <property type="match status" value="2"/>
</dbReference>
<organism evidence="5 6">
    <name type="scientific">Alkalicoccus saliphilus</name>
    <dbReference type="NCBI Taxonomy" id="200989"/>
    <lineage>
        <taxon>Bacteria</taxon>
        <taxon>Bacillati</taxon>
        <taxon>Bacillota</taxon>
        <taxon>Bacilli</taxon>
        <taxon>Bacillales</taxon>
        <taxon>Bacillaceae</taxon>
        <taxon>Alkalicoccus</taxon>
    </lineage>
</organism>
<evidence type="ECO:0000256" key="3">
    <source>
        <dbReference type="ARBA" id="ARBA00022840"/>
    </source>
</evidence>
<dbReference type="PANTHER" id="PTHR43392:SF2">
    <property type="entry name" value="AAA-TYPE ATPASE FAMILY PROTEIN _ ANKYRIN REPEAT FAMILY PROTEIN"/>
    <property type="match status" value="1"/>
</dbReference>
<proteinExistence type="inferred from homology"/>
<comment type="similarity">
    <text evidence="1">Belongs to the CbxX/CfxQ family.</text>
</comment>
<feature type="domain" description="AAA+ ATPase" evidence="4">
    <location>
        <begin position="270"/>
        <end position="412"/>
    </location>
</feature>
<dbReference type="InterPro" id="IPR027417">
    <property type="entry name" value="P-loop_NTPase"/>
</dbReference>
<dbReference type="GO" id="GO:0016887">
    <property type="term" value="F:ATP hydrolysis activity"/>
    <property type="evidence" value="ECO:0007669"/>
    <property type="project" value="InterPro"/>
</dbReference>
<reference evidence="5 6" key="1">
    <citation type="submission" date="2018-03" db="EMBL/GenBank/DDBJ databases">
        <title>Alkalicoccus saliphilus sp. nov., isolated from a mineral pool.</title>
        <authorList>
            <person name="Zhao B."/>
        </authorList>
    </citation>
    <scope>NUCLEOTIDE SEQUENCE [LARGE SCALE GENOMIC DNA]</scope>
    <source>
        <strain evidence="5 6">6AG</strain>
    </source>
</reference>
<dbReference type="RefSeq" id="WP_107584047.1">
    <property type="nucleotide sequence ID" value="NZ_PZJJ01000006.1"/>
</dbReference>
<accession>A0A2T4U7V6</accession>
<keyword evidence="6" id="KW-1185">Reference proteome</keyword>
<dbReference type="Proteomes" id="UP000240509">
    <property type="component" value="Unassembled WGS sequence"/>
</dbReference>
<comment type="caution">
    <text evidence="5">The sequence shown here is derived from an EMBL/GenBank/DDBJ whole genome shotgun (WGS) entry which is preliminary data.</text>
</comment>
<protein>
    <submittedName>
        <fullName evidence="5">Stage V sporulation protein K</fullName>
    </submittedName>
</protein>
<dbReference type="EMBL" id="PZJJ01000006">
    <property type="protein sequence ID" value="PTL39488.1"/>
    <property type="molecule type" value="Genomic_DNA"/>
</dbReference>
<keyword evidence="2" id="KW-0547">Nucleotide-binding</keyword>